<dbReference type="RefSeq" id="WP_343797048.1">
    <property type="nucleotide sequence ID" value="NZ_BAAADJ010000011.1"/>
</dbReference>
<accession>A0ABP3FQR1</accession>
<dbReference type="Proteomes" id="UP001500782">
    <property type="component" value="Unassembled WGS sequence"/>
</dbReference>
<evidence type="ECO:0000313" key="2">
    <source>
        <dbReference type="Proteomes" id="UP001500782"/>
    </source>
</evidence>
<comment type="caution">
    <text evidence="1">The sequence shown here is derived from an EMBL/GenBank/DDBJ whole genome shotgun (WGS) entry which is preliminary data.</text>
</comment>
<reference evidence="2" key="1">
    <citation type="journal article" date="2019" name="Int. J. Syst. Evol. Microbiol.">
        <title>The Global Catalogue of Microorganisms (GCM) 10K type strain sequencing project: providing services to taxonomists for standard genome sequencing and annotation.</title>
        <authorList>
            <consortium name="The Broad Institute Genomics Platform"/>
            <consortium name="The Broad Institute Genome Sequencing Center for Infectious Disease"/>
            <person name="Wu L."/>
            <person name="Ma J."/>
        </authorList>
    </citation>
    <scope>NUCLEOTIDE SEQUENCE [LARGE SCALE GENOMIC DNA]</scope>
    <source>
        <strain evidence="2">JCM 9731</strain>
    </source>
</reference>
<dbReference type="EMBL" id="BAAADJ010000011">
    <property type="protein sequence ID" value="GAA0322169.1"/>
    <property type="molecule type" value="Genomic_DNA"/>
</dbReference>
<evidence type="ECO:0000313" key="1">
    <source>
        <dbReference type="EMBL" id="GAA0322169.1"/>
    </source>
</evidence>
<sequence>MKQVDSNLLYINMNKSEQYVLTHGIKFHDFVHSLSIPIESVLLLQHKFDDVQLHLHSMFHYIEKEKIQDMMDEDVSRYGEFSWVDFEEIEALDELDSLEIAELLYLNHMKTPLKSAFFQKLNNQFVYLAQDDGWFNKTYYRNLDRFYTVFNYMIIKVMEKEKRHKGFLFFKKGLDYKPLQIETLRRLENLLCEGCVIDTDKIKSTRGKIEIPIYTLGSFWNMDEMQDVYDSNAIEPQATLTYHKKEKGWTIH</sequence>
<name>A0ABP3FQR1_9BACI</name>
<keyword evidence="2" id="KW-1185">Reference proteome</keyword>
<organism evidence="1 2">
    <name type="scientific">Bacillus carboniphilus</name>
    <dbReference type="NCBI Taxonomy" id="86663"/>
    <lineage>
        <taxon>Bacteria</taxon>
        <taxon>Bacillati</taxon>
        <taxon>Bacillota</taxon>
        <taxon>Bacilli</taxon>
        <taxon>Bacillales</taxon>
        <taxon>Bacillaceae</taxon>
        <taxon>Bacillus</taxon>
    </lineage>
</organism>
<gene>
    <name evidence="1" type="ORF">GCM10008967_10820</name>
</gene>
<proteinExistence type="predicted"/>
<protein>
    <submittedName>
        <fullName evidence="1">Oxalate:formate antiporter</fullName>
    </submittedName>
</protein>